<organism evidence="8">
    <name type="scientific">Phallusia mammillata</name>
    <dbReference type="NCBI Taxonomy" id="59560"/>
    <lineage>
        <taxon>Eukaryota</taxon>
        <taxon>Metazoa</taxon>
        <taxon>Chordata</taxon>
        <taxon>Tunicata</taxon>
        <taxon>Ascidiacea</taxon>
        <taxon>Phlebobranchia</taxon>
        <taxon>Ascidiidae</taxon>
        <taxon>Phallusia</taxon>
    </lineage>
</organism>
<evidence type="ECO:0000313" key="8">
    <source>
        <dbReference type="EMBL" id="CAB3264659.1"/>
    </source>
</evidence>
<dbReference type="GO" id="GO:0010629">
    <property type="term" value="P:negative regulation of gene expression"/>
    <property type="evidence" value="ECO:0007669"/>
    <property type="project" value="TreeGrafter"/>
</dbReference>
<feature type="compositionally biased region" description="Basic and acidic residues" evidence="6">
    <location>
        <begin position="1486"/>
        <end position="1519"/>
    </location>
</feature>
<dbReference type="GO" id="GO:0003714">
    <property type="term" value="F:transcription corepressor activity"/>
    <property type="evidence" value="ECO:0007669"/>
    <property type="project" value="TreeGrafter"/>
</dbReference>
<dbReference type="InterPro" id="IPR000504">
    <property type="entry name" value="RRM_dom"/>
</dbReference>
<dbReference type="PROSITE" id="PS51154">
    <property type="entry name" value="MACRO"/>
    <property type="match status" value="2"/>
</dbReference>
<feature type="compositionally biased region" description="Basic and acidic residues" evidence="6">
    <location>
        <begin position="1370"/>
        <end position="1410"/>
    </location>
</feature>
<dbReference type="GO" id="GO:0005737">
    <property type="term" value="C:cytoplasm"/>
    <property type="evidence" value="ECO:0007669"/>
    <property type="project" value="TreeGrafter"/>
</dbReference>
<dbReference type="PANTHER" id="PTHR14453:SF67">
    <property type="entry name" value="POLY [ADP-RIBOSE] POLYMERASE"/>
    <property type="match status" value="1"/>
</dbReference>
<dbReference type="Gene3D" id="3.40.220.10">
    <property type="entry name" value="Leucine Aminopeptidase, subunit E, domain 1"/>
    <property type="match status" value="2"/>
</dbReference>
<dbReference type="GO" id="GO:0070212">
    <property type="term" value="P:protein poly-ADP-ribosylation"/>
    <property type="evidence" value="ECO:0007669"/>
    <property type="project" value="TreeGrafter"/>
</dbReference>
<feature type="compositionally biased region" description="Basic and acidic residues" evidence="6">
    <location>
        <begin position="1184"/>
        <end position="1195"/>
    </location>
</feature>
<feature type="region of interest" description="Disordered" evidence="6">
    <location>
        <begin position="1018"/>
        <end position="1529"/>
    </location>
</feature>
<name>A0A6F9DNE9_9ASCI</name>
<feature type="domain" description="Macro" evidence="7">
    <location>
        <begin position="723"/>
        <end position="896"/>
    </location>
</feature>
<evidence type="ECO:0000256" key="2">
    <source>
        <dbReference type="ARBA" id="ARBA00022676"/>
    </source>
</evidence>
<feature type="compositionally biased region" description="Basic and acidic residues" evidence="6">
    <location>
        <begin position="1293"/>
        <end position="1303"/>
    </location>
</feature>
<dbReference type="SUPFAM" id="SSF54928">
    <property type="entry name" value="RNA-binding domain, RBD"/>
    <property type="match status" value="1"/>
</dbReference>
<dbReference type="GO" id="GO:0003723">
    <property type="term" value="F:RNA binding"/>
    <property type="evidence" value="ECO:0007669"/>
    <property type="project" value="InterPro"/>
</dbReference>
<feature type="compositionally biased region" description="Low complexity" evidence="6">
    <location>
        <begin position="1231"/>
        <end position="1243"/>
    </location>
</feature>
<dbReference type="Pfam" id="PF01661">
    <property type="entry name" value="Macro"/>
    <property type="match status" value="2"/>
</dbReference>
<accession>A0A6F9DNE9</accession>
<feature type="compositionally biased region" description="Polar residues" evidence="6">
    <location>
        <begin position="154"/>
        <end position="169"/>
    </location>
</feature>
<dbReference type="InterPro" id="IPR002589">
    <property type="entry name" value="Macro_dom"/>
</dbReference>
<dbReference type="GO" id="GO:1990404">
    <property type="term" value="F:NAD+-protein mono-ADP-ribosyltransferase activity"/>
    <property type="evidence" value="ECO:0007669"/>
    <property type="project" value="TreeGrafter"/>
</dbReference>
<feature type="compositionally biased region" description="Polar residues" evidence="6">
    <location>
        <begin position="1041"/>
        <end position="1052"/>
    </location>
</feature>
<feature type="compositionally biased region" description="Polar residues" evidence="6">
    <location>
        <begin position="1198"/>
        <end position="1210"/>
    </location>
</feature>
<sequence length="1727" mass="193676">MKEDVEKMPLRDKKLKAMSLCASDCIRLGDLPSHLTKDDITREIEKFGHCTITYIHRPDSKVAFVFFSDFRDADIIAAELKKGKEITAFGSRIKSSLFYQLSPLVFPKDPENTLARSNSAIKKTKIYDTKTQYEDDHEQMEVDDNGDSGDDYSQRPSTSNTKPLTSQFGSHDLDGDISFEFKPSVPYDVMEFVHLSPEVLNTLQKKFNKLKVELTKKHANTVMGYSMFHLVKFTLPNNDKEMRNEYCENSEVFEKTCFKRVEDFLSQLSTKTEDFNFTDINAVRKNMGWDQDDANVIMVQNASNDMVQAYVKWDDIKKGAVTLSGYRNEIDDVIKILNKSVALEAGSRPSTSSNYAKRYKQPQGETPSSSSHHRQNQDPVANAWNHSSNGNFVKLDSILIPWFVKYSKSGNHMFTNVQVKAAIGGVTLIGESDAATRAKHWITEMAPQLETEQQNLDNDDDIEFLTSDKGKLFLDEVESKTKCSVFVQTKTGQSQPKISQPDVWTERQLINSDVVVRVIKVDITEHSCDAIVNASNERLALLSAGVSGSIKQKGGMEIQKEMDKISSRRGNLYPGEAVSTTAGSGNLPCNRIIHAVGPRWNAASSSNPIRDLQTCIHSCLQVAEVDGSTSIAMPAISCGVFGGKPDVCTGVIVQTITQYATGRKYSKLRRIDLVDISDDWVLTQFKLALEQLSTPLNSKNPKLSYSAAASGAGSLIKKQPTTTQMLHQASAGPVNVVVKQGDITAETCDAIVNPSSSSFDFNGQVGKIILRKGGKAIKSECHSVLKTFDWDLRVTSAGDLPSKNIIHIAMPSDGYKLTNLLVRVFDKAEKMKLNTIALPALGTGTLGGDAKHCAQILRSAVDNFATKNPKFLTNIRAVIFDRRHIETYRSVLLQDRRPAHQPMISPVDPVKFVSDDAGYIKPGLYFYANDRADIRKVKSMVAQYLKEQRSKPKIYTEEFNLIKGEEVYLQERISDVEDQFGVKIEISISRQGIRAKLVGDQENVRKARSCLKRDFDQYRRNTGPLQHSMQATTYRGEERMPQTTNQEASHWSKSYEANDYNRTATGSRTDDAKRMQSGEKNIGNRTKELERRGSSDKELRQIPLVTSDVDDDKSEEKKEVKPGARDRHRERRLDVKGAKSSRERESYNDGNAPKHDQGVRNGNKDSSRYREEMKNKPEYVPGDYSHENDRQERAFRKASTTSLPDSLEGSSSEEDRLSHDERKFDFPPKASSTFHATTSSSPSYDVEKTGQKKINDKQKSLVSKLDEGNDSDDEFVDAMDELPTPSSQGKKCVKVENMDEGNRDLGSVISNFDSNQIRNKGKGKAASDEVGEKKESEAKRPKPAPRKSQPLSGKTQSFSRSTSEENSEQTDVKKSEQNLAEKSEQNTVEKMEKSDEEKTEPRDEKMKQDFGRNPISETKNRQPALSNTEASKEMSKDSLEQKEKEKNKRGAAAKEGDRASDGRSGERKPEKQAKPLSGEGENTVNRSEERSEQGESNRERESAELNGKKKADSSGKEGPKSGGAKSNPIQKLEKEVKQGAEQINNDLAFFNLSGNRSEFTEEEWGKNWRTLKTDEWLLVNIPEGSQKYQAVVDRSGIKSGSQMPNIVQMQQIKNPKLYQKFKEEKKTKPSSKNNYHFYPIVKEDVVENLCGLGWNNSVDQSDACSSEGAAFFKDIQTPLRFAWVKNNEKQVIMADVIPDNISEHASAMLTITKNERAYPLYLLTIKP</sequence>
<evidence type="ECO:0000256" key="1">
    <source>
        <dbReference type="ARBA" id="ARBA00004123"/>
    </source>
</evidence>
<feature type="compositionally biased region" description="Polar residues" evidence="6">
    <location>
        <begin position="1349"/>
        <end position="1361"/>
    </location>
</feature>
<keyword evidence="3" id="KW-0808">Transferase</keyword>
<feature type="compositionally biased region" description="Acidic residues" evidence="6">
    <location>
        <begin position="135"/>
        <end position="150"/>
    </location>
</feature>
<feature type="domain" description="Macro" evidence="7">
    <location>
        <begin position="503"/>
        <end position="673"/>
    </location>
</feature>
<evidence type="ECO:0000256" key="6">
    <source>
        <dbReference type="SAM" id="MobiDB-lite"/>
    </source>
</evidence>
<dbReference type="CDD" id="cd02907">
    <property type="entry name" value="Macro_Af1521_BAL-like"/>
    <property type="match status" value="1"/>
</dbReference>
<protein>
    <submittedName>
        <fullName evidence="8">Poly [ADP-ribose] polymerase 14-like</fullName>
    </submittedName>
</protein>
<feature type="compositionally biased region" description="Basic and acidic residues" evidence="6">
    <location>
        <begin position="1245"/>
        <end position="1267"/>
    </location>
</feature>
<dbReference type="SMART" id="SM00360">
    <property type="entry name" value="RRM"/>
    <property type="match status" value="1"/>
</dbReference>
<dbReference type="PANTHER" id="PTHR14453">
    <property type="entry name" value="PARP/ZINC FINGER CCCH TYPE DOMAIN CONTAINING PROTEIN"/>
    <property type="match status" value="1"/>
</dbReference>
<feature type="compositionally biased region" description="Basic and acidic residues" evidence="6">
    <location>
        <begin position="1430"/>
        <end position="1473"/>
    </location>
</feature>
<evidence type="ECO:0000256" key="3">
    <source>
        <dbReference type="ARBA" id="ARBA00022679"/>
    </source>
</evidence>
<proteinExistence type="evidence at transcript level"/>
<feature type="compositionally biased region" description="Basic and acidic residues" evidence="6">
    <location>
        <begin position="1213"/>
        <end position="1226"/>
    </location>
</feature>
<keyword evidence="2" id="KW-0328">Glycosyltransferase</keyword>
<feature type="compositionally biased region" description="Acidic residues" evidence="6">
    <location>
        <begin position="1268"/>
        <end position="1280"/>
    </location>
</feature>
<feature type="compositionally biased region" description="Basic and acidic residues" evidence="6">
    <location>
        <begin position="1325"/>
        <end position="1340"/>
    </location>
</feature>
<dbReference type="SUPFAM" id="SSF52949">
    <property type="entry name" value="Macro domain-like"/>
    <property type="match status" value="2"/>
</dbReference>
<evidence type="ECO:0000256" key="5">
    <source>
        <dbReference type="ARBA" id="ARBA00023242"/>
    </source>
</evidence>
<dbReference type="SMART" id="SM00506">
    <property type="entry name" value="A1pp"/>
    <property type="match status" value="2"/>
</dbReference>
<feature type="compositionally biased region" description="Basic and acidic residues" evidence="6">
    <location>
        <begin position="1068"/>
        <end position="1077"/>
    </location>
</feature>
<dbReference type="InterPro" id="IPR052056">
    <property type="entry name" value="Mono-ARTD/PARP"/>
</dbReference>
<keyword evidence="4" id="KW-0520">NAD</keyword>
<reference evidence="8" key="1">
    <citation type="submission" date="2020-04" db="EMBL/GenBank/DDBJ databases">
        <authorList>
            <person name="Neveu A P."/>
        </authorList>
    </citation>
    <scope>NUCLEOTIDE SEQUENCE</scope>
    <source>
        <tissue evidence="8">Whole embryo</tissue>
    </source>
</reference>
<dbReference type="InterPro" id="IPR043472">
    <property type="entry name" value="Macro_dom-like"/>
</dbReference>
<dbReference type="GO" id="GO:0003950">
    <property type="term" value="F:NAD+ poly-ADP-ribosyltransferase activity"/>
    <property type="evidence" value="ECO:0007669"/>
    <property type="project" value="TreeGrafter"/>
</dbReference>
<feature type="compositionally biased region" description="Basic and acidic residues" evidence="6">
    <location>
        <begin position="1085"/>
        <end position="1100"/>
    </location>
</feature>
<feature type="compositionally biased region" description="Basic and acidic residues" evidence="6">
    <location>
        <begin position="1114"/>
        <end position="1177"/>
    </location>
</feature>
<evidence type="ECO:0000259" key="7">
    <source>
        <dbReference type="PROSITE" id="PS51154"/>
    </source>
</evidence>
<dbReference type="EMBL" id="LR788797">
    <property type="protein sequence ID" value="CAB3264659.1"/>
    <property type="molecule type" value="mRNA"/>
</dbReference>
<feature type="compositionally biased region" description="Polar residues" evidence="6">
    <location>
        <begin position="1023"/>
        <end position="1033"/>
    </location>
</feature>
<evidence type="ECO:0000256" key="4">
    <source>
        <dbReference type="ARBA" id="ARBA00023027"/>
    </source>
</evidence>
<dbReference type="GO" id="GO:0005634">
    <property type="term" value="C:nucleus"/>
    <property type="evidence" value="ECO:0007669"/>
    <property type="project" value="UniProtKB-SubCell"/>
</dbReference>
<feature type="region of interest" description="Disordered" evidence="6">
    <location>
        <begin position="346"/>
        <end position="385"/>
    </location>
</feature>
<comment type="subcellular location">
    <subcellularLocation>
        <location evidence="1">Nucleus</location>
    </subcellularLocation>
</comment>
<feature type="compositionally biased region" description="Polar residues" evidence="6">
    <location>
        <begin position="1415"/>
        <end position="1429"/>
    </location>
</feature>
<feature type="compositionally biased region" description="Polar residues" evidence="6">
    <location>
        <begin position="1308"/>
        <end position="1318"/>
    </location>
</feature>
<dbReference type="Gene3D" id="3.90.228.10">
    <property type="match status" value="1"/>
</dbReference>
<feature type="region of interest" description="Disordered" evidence="6">
    <location>
        <begin position="132"/>
        <end position="169"/>
    </location>
</feature>
<dbReference type="InterPro" id="IPR035979">
    <property type="entry name" value="RBD_domain_sf"/>
</dbReference>
<gene>
    <name evidence="8" type="primary">Parp14-002</name>
</gene>
<keyword evidence="5" id="KW-0539">Nucleus</keyword>